<feature type="domain" description="NAD glycohydrolase translocation F5/8 type C" evidence="2">
    <location>
        <begin position="26"/>
        <end position="170"/>
    </location>
</feature>
<evidence type="ECO:0000313" key="3">
    <source>
        <dbReference type="EMBL" id="NMO17513.1"/>
    </source>
</evidence>
<feature type="signal peptide" evidence="1">
    <location>
        <begin position="1"/>
        <end position="16"/>
    </location>
</feature>
<protein>
    <recommendedName>
        <fullName evidence="2">NAD glycohydrolase translocation F5/8 type C domain-containing protein</fullName>
    </recommendedName>
</protein>
<proteinExistence type="predicted"/>
<keyword evidence="1" id="KW-0732">Signal</keyword>
<keyword evidence="4" id="KW-1185">Reference proteome</keyword>
<accession>A0A848LIG4</accession>
<organism evidence="3 4">
    <name type="scientific">Pyxidicoccus fallax</name>
    <dbReference type="NCBI Taxonomy" id="394095"/>
    <lineage>
        <taxon>Bacteria</taxon>
        <taxon>Pseudomonadati</taxon>
        <taxon>Myxococcota</taxon>
        <taxon>Myxococcia</taxon>
        <taxon>Myxococcales</taxon>
        <taxon>Cystobacterineae</taxon>
        <taxon>Myxococcaceae</taxon>
        <taxon>Pyxidicoccus</taxon>
    </lineage>
</organism>
<evidence type="ECO:0000313" key="4">
    <source>
        <dbReference type="Proteomes" id="UP000518300"/>
    </source>
</evidence>
<dbReference type="InterPro" id="IPR057561">
    <property type="entry name" value="NADase_transloc"/>
</dbReference>
<evidence type="ECO:0000259" key="2">
    <source>
        <dbReference type="Pfam" id="PF25302"/>
    </source>
</evidence>
<gene>
    <name evidence="3" type="ORF">HG543_21995</name>
</gene>
<dbReference type="Proteomes" id="UP000518300">
    <property type="component" value="Unassembled WGS sequence"/>
</dbReference>
<dbReference type="AlphaFoldDB" id="A0A848LIG4"/>
<reference evidence="3 4" key="1">
    <citation type="submission" date="2020-04" db="EMBL/GenBank/DDBJ databases">
        <title>Draft genome of Pyxidicoccus fallax type strain.</title>
        <authorList>
            <person name="Whitworth D.E."/>
        </authorList>
    </citation>
    <scope>NUCLEOTIDE SEQUENCE [LARGE SCALE GENOMIC DNA]</scope>
    <source>
        <strain evidence="3 4">DSM 14698</strain>
    </source>
</reference>
<dbReference type="RefSeq" id="WP_169346795.1">
    <property type="nucleotide sequence ID" value="NZ_JABBJJ010000101.1"/>
</dbReference>
<sequence>MRLALLTLFVPCLATAGGFQRLHAEEASATSFLQNNWNKYQENYHPSYALDDDPKTAWVEGAEGDGVGESLTVPVSNLASARAVRVVLFNGYQKSPALLAANGAPKQLTVTVRGPGGKESGRQQLTLERKMGPQSFDIPVSGPVADVVLTVDSVHAGSKYRDTCVSDVQVFVDSDVPYNAAAEKAKREALLRWKKERLSAAKYYASLPATYPYSSTHFDREDDDRQLLAARFTPKLVPVKGFPSLLERLRQADALVSKHVSEQDRALLQELEKLSTSKPSQDGRWYSLAQKGRTVPPENFSVPSYVHGLFQLRESSLFEAKGLGAKQPSLAKAELFGEVETRSNLLLLEGTTSDVRKVYFTNTRLVVERGTYTENTHVLALLEGGKVSRIVTYQRGEDAMEGTVTSVKVMAPTYSGDKVSGLDVTTLWDWEAPEDFAGEDVGLSVSQTKFQALERS</sequence>
<dbReference type="EMBL" id="JABBJJ010000101">
    <property type="protein sequence ID" value="NMO17513.1"/>
    <property type="molecule type" value="Genomic_DNA"/>
</dbReference>
<dbReference type="Pfam" id="PF25302">
    <property type="entry name" value="NADase_transloc"/>
    <property type="match status" value="1"/>
</dbReference>
<name>A0A848LIG4_9BACT</name>
<evidence type="ECO:0000256" key="1">
    <source>
        <dbReference type="SAM" id="SignalP"/>
    </source>
</evidence>
<feature type="chain" id="PRO_5032724540" description="NAD glycohydrolase translocation F5/8 type C domain-containing protein" evidence="1">
    <location>
        <begin position="17"/>
        <end position="456"/>
    </location>
</feature>
<dbReference type="NCBIfam" id="NF047619">
    <property type="entry name" value="NADase_discoid"/>
    <property type="match status" value="1"/>
</dbReference>
<comment type="caution">
    <text evidence="3">The sequence shown here is derived from an EMBL/GenBank/DDBJ whole genome shotgun (WGS) entry which is preliminary data.</text>
</comment>